<evidence type="ECO:0008006" key="4">
    <source>
        <dbReference type="Google" id="ProtNLM"/>
    </source>
</evidence>
<dbReference type="EMBL" id="CAXAMN010001336">
    <property type="protein sequence ID" value="CAK8993904.1"/>
    <property type="molecule type" value="Genomic_DNA"/>
</dbReference>
<gene>
    <name evidence="2" type="ORF">CCMP2556_LOCUS3427</name>
</gene>
<sequence length="115" mass="11726">MSLSLQSLVFNLTACAAIGDLSSCSVACAEHASGDATAVCAAEGGTFAFEGCRAHCLALPRYHPSTHPDGVVQAAEVSCAEGTSILHGATCSPVCEEEQSLGGNKCQGRKQNPQE</sequence>
<evidence type="ECO:0000313" key="2">
    <source>
        <dbReference type="EMBL" id="CAK8993904.1"/>
    </source>
</evidence>
<keyword evidence="3" id="KW-1185">Reference proteome</keyword>
<organism evidence="2 3">
    <name type="scientific">Durusdinium trenchii</name>
    <dbReference type="NCBI Taxonomy" id="1381693"/>
    <lineage>
        <taxon>Eukaryota</taxon>
        <taxon>Sar</taxon>
        <taxon>Alveolata</taxon>
        <taxon>Dinophyceae</taxon>
        <taxon>Suessiales</taxon>
        <taxon>Symbiodiniaceae</taxon>
        <taxon>Durusdinium</taxon>
    </lineage>
</organism>
<proteinExistence type="predicted"/>
<protein>
    <recommendedName>
        <fullName evidence="4">Secreted protein</fullName>
    </recommendedName>
</protein>
<evidence type="ECO:0000313" key="3">
    <source>
        <dbReference type="Proteomes" id="UP001642484"/>
    </source>
</evidence>
<accession>A0ABP0HXS1</accession>
<keyword evidence="1" id="KW-0732">Signal</keyword>
<feature type="chain" id="PRO_5045430593" description="Secreted protein" evidence="1">
    <location>
        <begin position="20"/>
        <end position="115"/>
    </location>
</feature>
<reference evidence="2 3" key="1">
    <citation type="submission" date="2024-02" db="EMBL/GenBank/DDBJ databases">
        <authorList>
            <person name="Chen Y."/>
            <person name="Shah S."/>
            <person name="Dougan E. K."/>
            <person name="Thang M."/>
            <person name="Chan C."/>
        </authorList>
    </citation>
    <scope>NUCLEOTIDE SEQUENCE [LARGE SCALE GENOMIC DNA]</scope>
</reference>
<evidence type="ECO:0000256" key="1">
    <source>
        <dbReference type="SAM" id="SignalP"/>
    </source>
</evidence>
<comment type="caution">
    <text evidence="2">The sequence shown here is derived from an EMBL/GenBank/DDBJ whole genome shotgun (WGS) entry which is preliminary data.</text>
</comment>
<feature type="signal peptide" evidence="1">
    <location>
        <begin position="1"/>
        <end position="19"/>
    </location>
</feature>
<dbReference type="Proteomes" id="UP001642484">
    <property type="component" value="Unassembled WGS sequence"/>
</dbReference>
<name>A0ABP0HXS1_9DINO</name>